<dbReference type="EMBL" id="WTUZ01000005">
    <property type="protein sequence ID" value="MZQ80959.1"/>
    <property type="molecule type" value="Genomic_DNA"/>
</dbReference>
<reference evidence="1 2" key="1">
    <citation type="submission" date="2019-12" db="EMBL/GenBank/DDBJ databases">
        <title>Paenibacillus sp. nov. sp. isolated from soil.</title>
        <authorList>
            <person name="Kim J."/>
            <person name="Jeong S.E."/>
            <person name="Jung H.S."/>
            <person name="Jeon C.O."/>
        </authorList>
    </citation>
    <scope>NUCLEOTIDE SEQUENCE [LARGE SCALE GENOMIC DNA]</scope>
    <source>
        <strain evidence="1 2">5J-6</strain>
    </source>
</reference>
<accession>A0A6L8UUY0</accession>
<organism evidence="1 2">
    <name type="scientific">Paenibacillus silvestris</name>
    <dbReference type="NCBI Taxonomy" id="2606219"/>
    <lineage>
        <taxon>Bacteria</taxon>
        <taxon>Bacillati</taxon>
        <taxon>Bacillota</taxon>
        <taxon>Bacilli</taxon>
        <taxon>Bacillales</taxon>
        <taxon>Paenibacillaceae</taxon>
        <taxon>Paenibacillus</taxon>
    </lineage>
</organism>
<evidence type="ECO:0000313" key="1">
    <source>
        <dbReference type="EMBL" id="MZQ80959.1"/>
    </source>
</evidence>
<proteinExistence type="predicted"/>
<keyword evidence="2" id="KW-1185">Reference proteome</keyword>
<evidence type="ECO:0000313" key="2">
    <source>
        <dbReference type="Proteomes" id="UP000481087"/>
    </source>
</evidence>
<dbReference type="AlphaFoldDB" id="A0A6L8UUY0"/>
<sequence>MKLDKTAPEIQMNLDKNELWPANHKMVTVTAGTYRSVDTISGIQLIILESISSNELDDGVGDGNTSQDVQNADFGLPDLTFDLRAKRSGSGGGRVYTITYIVTDYSGIVREIVLKVNVPKNREQ</sequence>
<gene>
    <name evidence="1" type="ORF">GQF01_02245</name>
</gene>
<comment type="caution">
    <text evidence="1">The sequence shown here is derived from an EMBL/GenBank/DDBJ whole genome shotgun (WGS) entry which is preliminary data.</text>
</comment>
<name>A0A6L8UUY0_9BACL</name>
<dbReference type="Proteomes" id="UP000481087">
    <property type="component" value="Unassembled WGS sequence"/>
</dbReference>
<protein>
    <submittedName>
        <fullName evidence="1">Uncharacterized protein</fullName>
    </submittedName>
</protein>